<feature type="transmembrane region" description="Helical" evidence="4">
    <location>
        <begin position="45"/>
        <end position="63"/>
    </location>
</feature>
<keyword evidence="4" id="KW-0812">Transmembrane</keyword>
<dbReference type="AlphaFoldDB" id="A0A2U2BUN7"/>
<dbReference type="InterPro" id="IPR000792">
    <property type="entry name" value="Tscrpt_reg_LuxR_C"/>
</dbReference>
<evidence type="ECO:0000256" key="2">
    <source>
        <dbReference type="ARBA" id="ARBA00023125"/>
    </source>
</evidence>
<dbReference type="GO" id="GO:0003677">
    <property type="term" value="F:DNA binding"/>
    <property type="evidence" value="ECO:0007669"/>
    <property type="project" value="UniProtKB-KW"/>
</dbReference>
<reference evidence="7" key="1">
    <citation type="submission" date="2018-05" db="EMBL/GenBank/DDBJ databases">
        <authorList>
            <person name="Liu B.-T."/>
        </authorList>
    </citation>
    <scope>NUCLEOTIDE SEQUENCE [LARGE SCALE GENOMIC DNA]</scope>
    <source>
        <strain evidence="7">WD6-1</strain>
    </source>
</reference>
<dbReference type="InterPro" id="IPR016032">
    <property type="entry name" value="Sig_transdc_resp-reg_C-effctor"/>
</dbReference>
<dbReference type="SMART" id="SM00421">
    <property type="entry name" value="HTH_LUXR"/>
    <property type="match status" value="1"/>
</dbReference>
<feature type="domain" description="HTH luxR-type" evidence="5">
    <location>
        <begin position="159"/>
        <end position="224"/>
    </location>
</feature>
<evidence type="ECO:0000256" key="1">
    <source>
        <dbReference type="ARBA" id="ARBA00023015"/>
    </source>
</evidence>
<protein>
    <recommendedName>
        <fullName evidence="5">HTH luxR-type domain-containing protein</fullName>
    </recommendedName>
</protein>
<dbReference type="OrthoDB" id="5736987at2"/>
<keyword evidence="2" id="KW-0238">DNA-binding</keyword>
<dbReference type="EMBL" id="QEXV01000003">
    <property type="protein sequence ID" value="PWE17745.1"/>
    <property type="molecule type" value="Genomic_DNA"/>
</dbReference>
<evidence type="ECO:0000259" key="5">
    <source>
        <dbReference type="PROSITE" id="PS50043"/>
    </source>
</evidence>
<dbReference type="CDD" id="cd06170">
    <property type="entry name" value="LuxR_C_like"/>
    <property type="match status" value="1"/>
</dbReference>
<dbReference type="Proteomes" id="UP000245168">
    <property type="component" value="Unassembled WGS sequence"/>
</dbReference>
<dbReference type="RefSeq" id="WP_109252976.1">
    <property type="nucleotide sequence ID" value="NZ_QEXV01000003.1"/>
</dbReference>
<evidence type="ECO:0000256" key="4">
    <source>
        <dbReference type="SAM" id="Phobius"/>
    </source>
</evidence>
<sequence length="224" mass="23722">MTGAERARLRRFLTVQAARAAVFLGAVFGLAASLVWIATVPGRPLAGPWLLAPALLGLWIVLFRDAPGRLVAAWRDLKAGRVESATGPAELRRARAPGLVGPERTRLRLGERWFDLDETAAGKLAPGTRIDVRYAPLSGALLGLAPEPAPGEADLADPPAAGLEALTAREQRLLGLIGRGLSDKEIARELNLSPATVRSYNSTLYAKLGVANRTQAAACARRPG</sequence>
<accession>A0A2U2BUN7</accession>
<keyword evidence="1" id="KW-0805">Transcription regulation</keyword>
<dbReference type="PRINTS" id="PR00038">
    <property type="entry name" value="HTHLUXR"/>
</dbReference>
<proteinExistence type="predicted"/>
<evidence type="ECO:0000313" key="6">
    <source>
        <dbReference type="EMBL" id="PWE17745.1"/>
    </source>
</evidence>
<dbReference type="PANTHER" id="PTHR44688:SF16">
    <property type="entry name" value="DNA-BINDING TRANSCRIPTIONAL ACTIVATOR DEVR_DOSR"/>
    <property type="match status" value="1"/>
</dbReference>
<comment type="caution">
    <text evidence="6">The sequence shown here is derived from an EMBL/GenBank/DDBJ whole genome shotgun (WGS) entry which is preliminary data.</text>
</comment>
<evidence type="ECO:0000256" key="3">
    <source>
        <dbReference type="ARBA" id="ARBA00023163"/>
    </source>
</evidence>
<name>A0A2U2BUN7_9PROT</name>
<dbReference type="PROSITE" id="PS50043">
    <property type="entry name" value="HTH_LUXR_2"/>
    <property type="match status" value="1"/>
</dbReference>
<feature type="transmembrane region" description="Helical" evidence="4">
    <location>
        <begin position="20"/>
        <end position="39"/>
    </location>
</feature>
<dbReference type="GO" id="GO:0006355">
    <property type="term" value="P:regulation of DNA-templated transcription"/>
    <property type="evidence" value="ECO:0007669"/>
    <property type="project" value="InterPro"/>
</dbReference>
<keyword evidence="4" id="KW-0472">Membrane</keyword>
<dbReference type="PANTHER" id="PTHR44688">
    <property type="entry name" value="DNA-BINDING TRANSCRIPTIONAL ACTIVATOR DEVR_DOSR"/>
    <property type="match status" value="1"/>
</dbReference>
<keyword evidence="4" id="KW-1133">Transmembrane helix</keyword>
<keyword evidence="7" id="KW-1185">Reference proteome</keyword>
<dbReference type="Pfam" id="PF00196">
    <property type="entry name" value="GerE"/>
    <property type="match status" value="1"/>
</dbReference>
<evidence type="ECO:0000313" key="7">
    <source>
        <dbReference type="Proteomes" id="UP000245168"/>
    </source>
</evidence>
<organism evidence="6 7">
    <name type="scientific">Marinicauda salina</name>
    <dbReference type="NCBI Taxonomy" id="2135793"/>
    <lineage>
        <taxon>Bacteria</taxon>
        <taxon>Pseudomonadati</taxon>
        <taxon>Pseudomonadota</taxon>
        <taxon>Alphaproteobacteria</taxon>
        <taxon>Maricaulales</taxon>
        <taxon>Maricaulaceae</taxon>
        <taxon>Marinicauda</taxon>
    </lineage>
</organism>
<keyword evidence="3" id="KW-0804">Transcription</keyword>
<dbReference type="Gene3D" id="1.10.10.10">
    <property type="entry name" value="Winged helix-like DNA-binding domain superfamily/Winged helix DNA-binding domain"/>
    <property type="match status" value="1"/>
</dbReference>
<dbReference type="SUPFAM" id="SSF46894">
    <property type="entry name" value="C-terminal effector domain of the bipartite response regulators"/>
    <property type="match status" value="1"/>
</dbReference>
<gene>
    <name evidence="6" type="ORF">DDZ18_08815</name>
</gene>
<dbReference type="InterPro" id="IPR036388">
    <property type="entry name" value="WH-like_DNA-bd_sf"/>
</dbReference>